<organism evidence="12 13">
    <name type="scientific">Opisthorchis viverrini</name>
    <name type="common">Southeast Asian liver fluke</name>
    <dbReference type="NCBI Taxonomy" id="6198"/>
    <lineage>
        <taxon>Eukaryota</taxon>
        <taxon>Metazoa</taxon>
        <taxon>Spiralia</taxon>
        <taxon>Lophotrochozoa</taxon>
        <taxon>Platyhelminthes</taxon>
        <taxon>Trematoda</taxon>
        <taxon>Digenea</taxon>
        <taxon>Opisthorchiida</taxon>
        <taxon>Opisthorchiata</taxon>
        <taxon>Opisthorchiidae</taxon>
        <taxon>Opisthorchis</taxon>
    </lineage>
</organism>
<dbReference type="RefSeq" id="XP_009164661.1">
    <property type="nucleotide sequence ID" value="XM_009166397.1"/>
</dbReference>
<keyword evidence="7 9" id="KW-0472">Membrane</keyword>
<dbReference type="KEGG" id="ovi:T265_02209"/>
<dbReference type="STRING" id="6198.A0A074ZWS0"/>
<accession>A0A074ZWS0</accession>
<dbReference type="Gene3D" id="1.20.1510.10">
    <property type="entry name" value="Cation efflux protein transmembrane domain"/>
    <property type="match status" value="2"/>
</dbReference>
<dbReference type="EMBL" id="KL596644">
    <property type="protein sequence ID" value="KER31566.1"/>
    <property type="molecule type" value="Genomic_DNA"/>
</dbReference>
<dbReference type="SUPFAM" id="SSF160240">
    <property type="entry name" value="Cation efflux protein cytoplasmic domain-like"/>
    <property type="match status" value="1"/>
</dbReference>
<evidence type="ECO:0000313" key="13">
    <source>
        <dbReference type="Proteomes" id="UP000054324"/>
    </source>
</evidence>
<evidence type="ECO:0000256" key="8">
    <source>
        <dbReference type="SAM" id="MobiDB-lite"/>
    </source>
</evidence>
<evidence type="ECO:0000256" key="7">
    <source>
        <dbReference type="ARBA" id="ARBA00023136"/>
    </source>
</evidence>
<dbReference type="NCBIfam" id="TIGR01297">
    <property type="entry name" value="CDF"/>
    <property type="match status" value="1"/>
</dbReference>
<feature type="transmembrane region" description="Helical" evidence="9">
    <location>
        <begin position="210"/>
        <end position="227"/>
    </location>
</feature>
<dbReference type="InterPro" id="IPR027470">
    <property type="entry name" value="Cation_efflux_CTD"/>
</dbReference>
<dbReference type="Pfam" id="PF01545">
    <property type="entry name" value="Cation_efflux"/>
    <property type="match status" value="1"/>
</dbReference>
<keyword evidence="5" id="KW-0862">Zinc</keyword>
<dbReference type="Proteomes" id="UP000054324">
    <property type="component" value="Unassembled WGS sequence"/>
</dbReference>
<feature type="transmembrane region" description="Helical" evidence="9">
    <location>
        <begin position="399"/>
        <end position="420"/>
    </location>
</feature>
<feature type="compositionally biased region" description="Polar residues" evidence="8">
    <location>
        <begin position="321"/>
        <end position="331"/>
    </location>
</feature>
<dbReference type="GO" id="GO:0010312">
    <property type="term" value="P:detoxification of zinc ion"/>
    <property type="evidence" value="ECO:0007669"/>
    <property type="project" value="TreeGrafter"/>
</dbReference>
<evidence type="ECO:0000256" key="3">
    <source>
        <dbReference type="ARBA" id="ARBA00022448"/>
    </source>
</evidence>
<comment type="subcellular location">
    <subcellularLocation>
        <location evidence="1">Membrane</location>
        <topology evidence="1">Multi-pass membrane protein</topology>
    </subcellularLocation>
</comment>
<dbReference type="GO" id="GO:0016020">
    <property type="term" value="C:membrane"/>
    <property type="evidence" value="ECO:0007669"/>
    <property type="project" value="UniProtKB-SubCell"/>
</dbReference>
<dbReference type="GeneID" id="20316397"/>
<keyword evidence="13" id="KW-1185">Reference proteome</keyword>
<evidence type="ECO:0008006" key="14">
    <source>
        <dbReference type="Google" id="ProtNLM"/>
    </source>
</evidence>
<dbReference type="PANTHER" id="PTHR45820:SF4">
    <property type="entry name" value="ZINC TRANSPORTER 63C, ISOFORM F"/>
    <property type="match status" value="1"/>
</dbReference>
<evidence type="ECO:0000256" key="1">
    <source>
        <dbReference type="ARBA" id="ARBA00004141"/>
    </source>
</evidence>
<feature type="domain" description="Cation efflux protein transmembrane" evidence="10">
    <location>
        <begin position="181"/>
        <end position="465"/>
    </location>
</feature>
<proteinExistence type="inferred from homology"/>
<feature type="transmembrane region" description="Helical" evidence="9">
    <location>
        <begin position="179"/>
        <end position="198"/>
    </location>
</feature>
<evidence type="ECO:0000259" key="10">
    <source>
        <dbReference type="Pfam" id="PF01545"/>
    </source>
</evidence>
<keyword evidence="3" id="KW-0813">Transport</keyword>
<feature type="region of interest" description="Disordered" evidence="8">
    <location>
        <begin position="585"/>
        <end position="623"/>
    </location>
</feature>
<dbReference type="InterPro" id="IPR027469">
    <property type="entry name" value="Cation_efflux_TMD_sf"/>
</dbReference>
<evidence type="ECO:0000256" key="9">
    <source>
        <dbReference type="SAM" id="Phobius"/>
    </source>
</evidence>
<evidence type="ECO:0000259" key="11">
    <source>
        <dbReference type="Pfam" id="PF16916"/>
    </source>
</evidence>
<dbReference type="GO" id="GO:0006882">
    <property type="term" value="P:intracellular zinc ion homeostasis"/>
    <property type="evidence" value="ECO:0007669"/>
    <property type="project" value="TreeGrafter"/>
</dbReference>
<dbReference type="GO" id="GO:0005385">
    <property type="term" value="F:zinc ion transmembrane transporter activity"/>
    <property type="evidence" value="ECO:0007669"/>
    <property type="project" value="TreeGrafter"/>
</dbReference>
<feature type="transmembrane region" description="Helical" evidence="9">
    <location>
        <begin position="440"/>
        <end position="465"/>
    </location>
</feature>
<evidence type="ECO:0000313" key="12">
    <source>
        <dbReference type="EMBL" id="KER31566.1"/>
    </source>
</evidence>
<comment type="similarity">
    <text evidence="2">Belongs to the cation diffusion facilitator (CDF) transporter (TC 2.A.4) family. SLC30A subfamily.</text>
</comment>
<feature type="domain" description="Cation efflux protein cytoplasmic" evidence="11">
    <location>
        <begin position="469"/>
        <end position="541"/>
    </location>
</feature>
<dbReference type="InterPro" id="IPR058533">
    <property type="entry name" value="Cation_efflux_TM"/>
</dbReference>
<dbReference type="InterPro" id="IPR002524">
    <property type="entry name" value="Cation_efflux"/>
</dbReference>
<evidence type="ECO:0000256" key="4">
    <source>
        <dbReference type="ARBA" id="ARBA00022692"/>
    </source>
</evidence>
<feature type="transmembrane region" description="Helical" evidence="9">
    <location>
        <begin position="248"/>
        <end position="268"/>
    </location>
</feature>
<dbReference type="SUPFAM" id="SSF161111">
    <property type="entry name" value="Cation efflux protein transmembrane domain-like"/>
    <property type="match status" value="1"/>
</dbReference>
<dbReference type="AlphaFoldDB" id="A0A074ZWS0"/>
<dbReference type="PANTHER" id="PTHR45820">
    <property type="entry name" value="FI23527P1"/>
    <property type="match status" value="1"/>
</dbReference>
<reference evidence="12 13" key="1">
    <citation type="submission" date="2013-11" db="EMBL/GenBank/DDBJ databases">
        <title>Opisthorchis viverrini - life in the bile duct.</title>
        <authorList>
            <person name="Young N.D."/>
            <person name="Nagarajan N."/>
            <person name="Lin S.J."/>
            <person name="Korhonen P.K."/>
            <person name="Jex A.R."/>
            <person name="Hall R.S."/>
            <person name="Safavi-Hemami H."/>
            <person name="Kaewkong W."/>
            <person name="Bertrand D."/>
            <person name="Gao S."/>
            <person name="Seet Q."/>
            <person name="Wongkham S."/>
            <person name="Teh B.T."/>
            <person name="Wongkham C."/>
            <person name="Intapan P.M."/>
            <person name="Maleewong W."/>
            <person name="Yang X."/>
            <person name="Hu M."/>
            <person name="Wang Z."/>
            <person name="Hofmann A."/>
            <person name="Sternberg P.W."/>
            <person name="Tan P."/>
            <person name="Wang J."/>
            <person name="Gasser R.B."/>
        </authorList>
    </citation>
    <scope>NUCLEOTIDE SEQUENCE [LARGE SCALE GENOMIC DNA]</scope>
</reference>
<dbReference type="CTD" id="20316397"/>
<gene>
    <name evidence="12" type="ORF">T265_02209</name>
</gene>
<feature type="transmembrane region" description="Helical" evidence="9">
    <location>
        <begin position="280"/>
        <end position="299"/>
    </location>
</feature>
<feature type="region of interest" description="Disordered" evidence="8">
    <location>
        <begin position="308"/>
        <end position="331"/>
    </location>
</feature>
<dbReference type="InterPro" id="IPR036837">
    <property type="entry name" value="Cation_efflux_CTD_sf"/>
</dbReference>
<protein>
    <recommendedName>
        <fullName evidence="14">Cation diffusion facilitator family transporter</fullName>
    </recommendedName>
</protein>
<evidence type="ECO:0000256" key="2">
    <source>
        <dbReference type="ARBA" id="ARBA00008873"/>
    </source>
</evidence>
<keyword evidence="6 9" id="KW-1133">Transmembrane helix</keyword>
<feature type="compositionally biased region" description="Polar residues" evidence="8">
    <location>
        <begin position="605"/>
        <end position="619"/>
    </location>
</feature>
<keyword evidence="4 9" id="KW-0812">Transmembrane</keyword>
<sequence length="646" mass="71128">MRKHQKTLRLSFSLHHEKSAQKAFAILRMIRCTPMDFQILYGAYVRPLLEYANQIVYSGRTEDVTLIERVQQAATRIVAGLKSVDYETRLAILDLFPLGYRRLRGDLILTYALFEQCLADGFFTVDTAITREYMFSCDGLTQDTSWQETAHFCTYNLVPFFEAADMACRGCGNSVRLSCMLFLVAAYFLVELIVGYVIKSVALVADAFHMLSDLIALIIGIIATRIAKWPSSSKNTFGWQRAEVMGGLINTVMLSTFCISILMEAIQRFVKPELIDSPRLMIYVGAGGLLVNILGLIVLGTHSHDNHSGTIEVMDPDAPESSPSNTGLRSMSDSNFYSQPRSIDGSLVLDGKVAPLYTSEMERLANDVNGPSQINTTVKASEDKPKKVKQRGSMNMRAVFLHVLSDFFGSIIVVASAAILEFAPGKPDEGAAWKLYVDPAMSMVMVLIILSSAVPLLYRAALILLQSVPNEISLKNLKNRLENIDGIHKVHDLHVWRLQSNCIIGTVHIRCVSLPDYLNIARKVKELFHEFNIHCTTIQPEFEEGVEDDVRGDIDYQTCVLDCGPNTNCQSDTCCPAPNSAGNTAALSSGSSNKSSPGVPAPIDSLQSAQNGPSVNAQSPADVDEVRIRISSVTNHTDKSVITPNI</sequence>
<evidence type="ECO:0000256" key="6">
    <source>
        <dbReference type="ARBA" id="ARBA00022989"/>
    </source>
</evidence>
<dbReference type="OrthoDB" id="29444at2759"/>
<dbReference type="Pfam" id="PF16916">
    <property type="entry name" value="ZT_dimer"/>
    <property type="match status" value="1"/>
</dbReference>
<evidence type="ECO:0000256" key="5">
    <source>
        <dbReference type="ARBA" id="ARBA00022833"/>
    </source>
</evidence>
<name>A0A074ZWS0_OPIVI</name>